<organism evidence="1 2">
    <name type="scientific">Hebeloma cylindrosporum</name>
    <dbReference type="NCBI Taxonomy" id="76867"/>
    <lineage>
        <taxon>Eukaryota</taxon>
        <taxon>Fungi</taxon>
        <taxon>Dikarya</taxon>
        <taxon>Basidiomycota</taxon>
        <taxon>Agaricomycotina</taxon>
        <taxon>Agaricomycetes</taxon>
        <taxon>Agaricomycetidae</taxon>
        <taxon>Agaricales</taxon>
        <taxon>Agaricineae</taxon>
        <taxon>Hymenogastraceae</taxon>
        <taxon>Hebeloma</taxon>
    </lineage>
</organism>
<reference evidence="2" key="2">
    <citation type="submission" date="2015-01" db="EMBL/GenBank/DDBJ databases">
        <title>Evolutionary Origins and Diversification of the Mycorrhizal Mutualists.</title>
        <authorList>
            <consortium name="DOE Joint Genome Institute"/>
            <consortium name="Mycorrhizal Genomics Consortium"/>
            <person name="Kohler A."/>
            <person name="Kuo A."/>
            <person name="Nagy L.G."/>
            <person name="Floudas D."/>
            <person name="Copeland A."/>
            <person name="Barry K.W."/>
            <person name="Cichocki N."/>
            <person name="Veneault-Fourrey C."/>
            <person name="LaButti K."/>
            <person name="Lindquist E.A."/>
            <person name="Lipzen A."/>
            <person name="Lundell T."/>
            <person name="Morin E."/>
            <person name="Murat C."/>
            <person name="Riley R."/>
            <person name="Ohm R."/>
            <person name="Sun H."/>
            <person name="Tunlid A."/>
            <person name="Henrissat B."/>
            <person name="Grigoriev I.V."/>
            <person name="Hibbett D.S."/>
            <person name="Martin F."/>
        </authorList>
    </citation>
    <scope>NUCLEOTIDE SEQUENCE [LARGE SCALE GENOMIC DNA]</scope>
    <source>
        <strain evidence="2">h7</strain>
    </source>
</reference>
<dbReference type="HOGENOM" id="CLU_2171395_0_0_1"/>
<accession>A0A0C3BU21</accession>
<protein>
    <submittedName>
        <fullName evidence="1">Uncharacterized protein</fullName>
    </submittedName>
</protein>
<name>A0A0C3BU21_HEBCY</name>
<evidence type="ECO:0000313" key="2">
    <source>
        <dbReference type="Proteomes" id="UP000053424"/>
    </source>
</evidence>
<sequence length="110" mass="12028">MPHDDAIADELVHSKGIIRENLRVDSRSLWRSSSSILSMLHSLISHQRWPTPDQKSGCCMTLISSSFHRTSRPPLVASIFFASFFRSPPAAAIAGAGTNMDNEAWSIGCG</sequence>
<keyword evidence="2" id="KW-1185">Reference proteome</keyword>
<dbReference type="Proteomes" id="UP000053424">
    <property type="component" value="Unassembled WGS sequence"/>
</dbReference>
<evidence type="ECO:0000313" key="1">
    <source>
        <dbReference type="EMBL" id="KIM35574.1"/>
    </source>
</evidence>
<proteinExistence type="predicted"/>
<dbReference type="AlphaFoldDB" id="A0A0C3BU21"/>
<dbReference type="EMBL" id="KN831818">
    <property type="protein sequence ID" value="KIM35574.1"/>
    <property type="molecule type" value="Genomic_DNA"/>
</dbReference>
<reference evidence="1 2" key="1">
    <citation type="submission" date="2014-04" db="EMBL/GenBank/DDBJ databases">
        <authorList>
            <consortium name="DOE Joint Genome Institute"/>
            <person name="Kuo A."/>
            <person name="Gay G."/>
            <person name="Dore J."/>
            <person name="Kohler A."/>
            <person name="Nagy L.G."/>
            <person name="Floudas D."/>
            <person name="Copeland A."/>
            <person name="Barry K.W."/>
            <person name="Cichocki N."/>
            <person name="Veneault-Fourrey C."/>
            <person name="LaButti K."/>
            <person name="Lindquist E.A."/>
            <person name="Lipzen A."/>
            <person name="Lundell T."/>
            <person name="Morin E."/>
            <person name="Murat C."/>
            <person name="Sun H."/>
            <person name="Tunlid A."/>
            <person name="Henrissat B."/>
            <person name="Grigoriev I.V."/>
            <person name="Hibbett D.S."/>
            <person name="Martin F."/>
            <person name="Nordberg H.P."/>
            <person name="Cantor M.N."/>
            <person name="Hua S.X."/>
        </authorList>
    </citation>
    <scope>NUCLEOTIDE SEQUENCE [LARGE SCALE GENOMIC DNA]</scope>
    <source>
        <strain evidence="2">h7</strain>
    </source>
</reference>
<gene>
    <name evidence="1" type="ORF">M413DRAFT_347916</name>
</gene>